<dbReference type="EMBL" id="JACBKZ010000010">
    <property type="protein sequence ID" value="KAF5940028.1"/>
    <property type="molecule type" value="Genomic_DNA"/>
</dbReference>
<organism evidence="1 2">
    <name type="scientific">Camellia sinensis</name>
    <name type="common">Tea plant</name>
    <name type="synonym">Thea sinensis</name>
    <dbReference type="NCBI Taxonomy" id="4442"/>
    <lineage>
        <taxon>Eukaryota</taxon>
        <taxon>Viridiplantae</taxon>
        <taxon>Streptophyta</taxon>
        <taxon>Embryophyta</taxon>
        <taxon>Tracheophyta</taxon>
        <taxon>Spermatophyta</taxon>
        <taxon>Magnoliopsida</taxon>
        <taxon>eudicotyledons</taxon>
        <taxon>Gunneridae</taxon>
        <taxon>Pentapetalae</taxon>
        <taxon>asterids</taxon>
        <taxon>Ericales</taxon>
        <taxon>Theaceae</taxon>
        <taxon>Camellia</taxon>
    </lineage>
</organism>
<comment type="caution">
    <text evidence="1">The sequence shown here is derived from an EMBL/GenBank/DDBJ whole genome shotgun (WGS) entry which is preliminary data.</text>
</comment>
<reference evidence="1 2" key="2">
    <citation type="submission" date="2020-07" db="EMBL/GenBank/DDBJ databases">
        <title>Genome assembly of wild tea tree DASZ reveals pedigree and selection history of tea varieties.</title>
        <authorList>
            <person name="Zhang W."/>
        </authorList>
    </citation>
    <scope>NUCLEOTIDE SEQUENCE [LARGE SCALE GENOMIC DNA]</scope>
    <source>
        <strain evidence="2">cv. G240</strain>
        <tissue evidence="1">Leaf</tissue>
    </source>
</reference>
<accession>A0A7J7GKX3</accession>
<proteinExistence type="predicted"/>
<sequence>MQNCTRRQVARCKNTQSCDAASCLILAKANRSMLRKHEHLSLLFVKKQREFTSKKQHPNSLSSKP</sequence>
<dbReference type="AlphaFoldDB" id="A0A7J7GKX3"/>
<evidence type="ECO:0000313" key="1">
    <source>
        <dbReference type="EMBL" id="KAF5940028.1"/>
    </source>
</evidence>
<gene>
    <name evidence="1" type="ORF">HYC85_021195</name>
</gene>
<keyword evidence="2" id="KW-1185">Reference proteome</keyword>
<name>A0A7J7GKX3_CAMSI</name>
<protein>
    <submittedName>
        <fullName evidence="1">Uncharacterized protein</fullName>
    </submittedName>
</protein>
<evidence type="ECO:0000313" key="2">
    <source>
        <dbReference type="Proteomes" id="UP000593564"/>
    </source>
</evidence>
<reference evidence="2" key="1">
    <citation type="journal article" date="2020" name="Nat. Commun.">
        <title>Genome assembly of wild tea tree DASZ reveals pedigree and selection history of tea varieties.</title>
        <authorList>
            <person name="Zhang W."/>
            <person name="Zhang Y."/>
            <person name="Qiu H."/>
            <person name="Guo Y."/>
            <person name="Wan H."/>
            <person name="Zhang X."/>
            <person name="Scossa F."/>
            <person name="Alseekh S."/>
            <person name="Zhang Q."/>
            <person name="Wang P."/>
            <person name="Xu L."/>
            <person name="Schmidt M.H."/>
            <person name="Jia X."/>
            <person name="Li D."/>
            <person name="Zhu A."/>
            <person name="Guo F."/>
            <person name="Chen W."/>
            <person name="Ni D."/>
            <person name="Usadel B."/>
            <person name="Fernie A.R."/>
            <person name="Wen W."/>
        </authorList>
    </citation>
    <scope>NUCLEOTIDE SEQUENCE [LARGE SCALE GENOMIC DNA]</scope>
    <source>
        <strain evidence="2">cv. G240</strain>
    </source>
</reference>
<dbReference type="Proteomes" id="UP000593564">
    <property type="component" value="Unassembled WGS sequence"/>
</dbReference>